<evidence type="ECO:0000313" key="3">
    <source>
        <dbReference type="Proteomes" id="UP000510822"/>
    </source>
</evidence>
<keyword evidence="1" id="KW-0472">Membrane</keyword>
<dbReference type="AlphaFoldDB" id="A0A7D5V9V6"/>
<dbReference type="RefSeq" id="WP_180308347.1">
    <property type="nucleotide sequence ID" value="NZ_CP058952.1"/>
</dbReference>
<reference evidence="2 3" key="1">
    <citation type="journal article" date="2016" name="Int. J. Syst. Evol. Microbiol.">
        <title>Chitinibacter fontanus sp. nov., isolated from a spring.</title>
        <authorList>
            <person name="Sheu S.Y."/>
            <person name="Li Y.S."/>
            <person name="Young C.C."/>
            <person name="Chen W.M."/>
        </authorList>
    </citation>
    <scope>NUCLEOTIDE SEQUENCE [LARGE SCALE GENOMIC DNA]</scope>
    <source>
        <strain evidence="2 3">STM-7</strain>
    </source>
</reference>
<feature type="transmembrane region" description="Helical" evidence="1">
    <location>
        <begin position="37"/>
        <end position="58"/>
    </location>
</feature>
<feature type="transmembrane region" description="Helical" evidence="1">
    <location>
        <begin position="6"/>
        <end position="25"/>
    </location>
</feature>
<keyword evidence="1" id="KW-0812">Transmembrane</keyword>
<keyword evidence="3" id="KW-1185">Reference proteome</keyword>
<accession>A0A7D5V9V6</accession>
<protein>
    <submittedName>
        <fullName evidence="2">Uncharacterized protein</fullName>
    </submittedName>
</protein>
<sequence>MIALLCLIFLVGYFWLIFKLTRWFYRSACNKGIPSSLARLLGGLVAVAGLAVVFWDAIPTWYTHYHLCETEAGLKVYQTPDEWMKENPEQFTQVRAAAGREFKDAIRSRDRTATEEISRTELTKDFVYEDRRYLTWNYAFHTRRFNERIVYKPTGKILFENTDFFSASGSGSLANGANSLADYKFWNVTGSCERAYTGMSEKFKFRGLTFNDFDKVIEGWNKK</sequence>
<dbReference type="EMBL" id="CP058952">
    <property type="protein sequence ID" value="QLI81220.1"/>
    <property type="molecule type" value="Genomic_DNA"/>
</dbReference>
<dbReference type="KEGG" id="cfon:HZU75_06560"/>
<organism evidence="2 3">
    <name type="scientific">Chitinibacter fontanus</name>
    <dbReference type="NCBI Taxonomy" id="1737446"/>
    <lineage>
        <taxon>Bacteria</taxon>
        <taxon>Pseudomonadati</taxon>
        <taxon>Pseudomonadota</taxon>
        <taxon>Betaproteobacteria</taxon>
        <taxon>Neisseriales</taxon>
        <taxon>Chitinibacteraceae</taxon>
        <taxon>Chitinibacter</taxon>
    </lineage>
</organism>
<gene>
    <name evidence="2" type="ORF">HZU75_06560</name>
</gene>
<dbReference type="Proteomes" id="UP000510822">
    <property type="component" value="Chromosome"/>
</dbReference>
<keyword evidence="1" id="KW-1133">Transmembrane helix</keyword>
<proteinExistence type="predicted"/>
<evidence type="ECO:0000256" key="1">
    <source>
        <dbReference type="SAM" id="Phobius"/>
    </source>
</evidence>
<evidence type="ECO:0000313" key="2">
    <source>
        <dbReference type="EMBL" id="QLI81220.1"/>
    </source>
</evidence>
<name>A0A7D5V9V6_9NEIS</name>